<dbReference type="EC" id="2.1.1.80" evidence="2"/>
<dbReference type="PROSITE" id="PS50123">
    <property type="entry name" value="CHER"/>
    <property type="match status" value="1"/>
</dbReference>
<dbReference type="SMART" id="SM00138">
    <property type="entry name" value="MeTrc"/>
    <property type="match status" value="1"/>
</dbReference>
<protein>
    <submittedName>
        <fullName evidence="2">Chemotaxis protein methyltransferase</fullName>
        <ecNumber evidence="2">2.1.1.80</ecNumber>
    </submittedName>
</protein>
<dbReference type="Gene3D" id="3.40.50.150">
    <property type="entry name" value="Vaccinia Virus protein VP39"/>
    <property type="match status" value="1"/>
</dbReference>
<reference evidence="2" key="1">
    <citation type="submission" date="2019-08" db="EMBL/GenBank/DDBJ databases">
        <authorList>
            <person name="Kucharzyk K."/>
            <person name="Murdoch R.W."/>
            <person name="Higgins S."/>
            <person name="Loffler F."/>
        </authorList>
    </citation>
    <scope>NUCLEOTIDE SEQUENCE</scope>
</reference>
<accession>A0A644W8W6</accession>
<dbReference type="InterPro" id="IPR029063">
    <property type="entry name" value="SAM-dependent_MTases_sf"/>
</dbReference>
<dbReference type="Pfam" id="PF01739">
    <property type="entry name" value="CheR"/>
    <property type="match status" value="1"/>
</dbReference>
<organism evidence="2">
    <name type="scientific">bioreactor metagenome</name>
    <dbReference type="NCBI Taxonomy" id="1076179"/>
    <lineage>
        <taxon>unclassified sequences</taxon>
        <taxon>metagenomes</taxon>
        <taxon>ecological metagenomes</taxon>
    </lineage>
</organism>
<dbReference type="GO" id="GO:0032259">
    <property type="term" value="P:methylation"/>
    <property type="evidence" value="ECO:0007669"/>
    <property type="project" value="UniProtKB-KW"/>
</dbReference>
<sequence>MKSHAYHINDIFFSLEGMDIAQYDETFLINSANRRCVATKCETIEDYLELLENSELERMTFFDNLQIGYSSFFRNPLTFYTLEKVVLPDLITKIKNSKSKDLRIWSAACASGQEAYSIAMLIEEEVSCNENEKCNCLIFATDKDEEQIEMAYRGQYARHALDNISLKQLDKWFIKYGNTFFVKPELKEKISFSVFDLFDRNYSSPPTSIFGHFDIVLCANLLFYYKENHRKIILEKITGAMSENGYLVTGETERDILKKYHFREVYPHSAIFRRG</sequence>
<dbReference type="PANTHER" id="PTHR24422:SF10">
    <property type="entry name" value="CHEMOTAXIS PROTEIN METHYLTRANSFERASE 2"/>
    <property type="match status" value="1"/>
</dbReference>
<evidence type="ECO:0000313" key="2">
    <source>
        <dbReference type="EMBL" id="MPL99967.1"/>
    </source>
</evidence>
<name>A0A644W8W6_9ZZZZ</name>
<dbReference type="EMBL" id="VSSQ01000700">
    <property type="protein sequence ID" value="MPL99967.1"/>
    <property type="molecule type" value="Genomic_DNA"/>
</dbReference>
<dbReference type="InterPro" id="IPR022642">
    <property type="entry name" value="CheR_C"/>
</dbReference>
<dbReference type="GO" id="GO:0008983">
    <property type="term" value="F:protein-glutamate O-methyltransferase activity"/>
    <property type="evidence" value="ECO:0007669"/>
    <property type="project" value="UniProtKB-EC"/>
</dbReference>
<dbReference type="InterPro" id="IPR050903">
    <property type="entry name" value="Bact_Chemotaxis_MeTrfase"/>
</dbReference>
<proteinExistence type="predicted"/>
<dbReference type="AlphaFoldDB" id="A0A644W8W6"/>
<dbReference type="PANTHER" id="PTHR24422">
    <property type="entry name" value="CHEMOTAXIS PROTEIN METHYLTRANSFERASE"/>
    <property type="match status" value="1"/>
</dbReference>
<dbReference type="InterPro" id="IPR000780">
    <property type="entry name" value="CheR_MeTrfase"/>
</dbReference>
<keyword evidence="2" id="KW-0808">Transferase</keyword>
<dbReference type="PRINTS" id="PR00996">
    <property type="entry name" value="CHERMTFRASE"/>
</dbReference>
<keyword evidence="2" id="KW-0489">Methyltransferase</keyword>
<dbReference type="SUPFAM" id="SSF47757">
    <property type="entry name" value="Chemotaxis receptor methyltransferase CheR, N-terminal domain"/>
    <property type="match status" value="1"/>
</dbReference>
<dbReference type="CDD" id="cd02440">
    <property type="entry name" value="AdoMet_MTases"/>
    <property type="match status" value="1"/>
</dbReference>
<dbReference type="SUPFAM" id="SSF53335">
    <property type="entry name" value="S-adenosyl-L-methionine-dependent methyltransferases"/>
    <property type="match status" value="1"/>
</dbReference>
<comment type="caution">
    <text evidence="2">The sequence shown here is derived from an EMBL/GenBank/DDBJ whole genome shotgun (WGS) entry which is preliminary data.</text>
</comment>
<gene>
    <name evidence="2" type="primary">cheR_6</name>
    <name evidence="2" type="ORF">SDC9_46189</name>
</gene>
<feature type="domain" description="CheR-type methyltransferase" evidence="1">
    <location>
        <begin position="1"/>
        <end position="253"/>
    </location>
</feature>
<evidence type="ECO:0000259" key="1">
    <source>
        <dbReference type="PROSITE" id="PS50123"/>
    </source>
</evidence>